<evidence type="ECO:0000313" key="1">
    <source>
        <dbReference type="EMBL" id="KYP32071.1"/>
    </source>
</evidence>
<dbReference type="AlphaFoldDB" id="A0A151QP42"/>
<dbReference type="Gene3D" id="3.10.10.10">
    <property type="entry name" value="HIV Type 1 Reverse Transcriptase, subunit A, domain 1"/>
    <property type="match status" value="1"/>
</dbReference>
<dbReference type="OMA" id="CHAFNIR"/>
<keyword evidence="2" id="KW-1185">Reference proteome</keyword>
<proteinExistence type="predicted"/>
<dbReference type="EMBL" id="KQ485467">
    <property type="protein sequence ID" value="KYP32071.1"/>
    <property type="molecule type" value="Genomic_DNA"/>
</dbReference>
<dbReference type="Proteomes" id="UP000075243">
    <property type="component" value="Unassembled WGS sequence"/>
</dbReference>
<dbReference type="SUPFAM" id="SSF56672">
    <property type="entry name" value="DNA/RNA polymerases"/>
    <property type="match status" value="1"/>
</dbReference>
<organism evidence="1 2">
    <name type="scientific">Cajanus cajan</name>
    <name type="common">Pigeon pea</name>
    <name type="synonym">Cajanus indicus</name>
    <dbReference type="NCBI Taxonomy" id="3821"/>
    <lineage>
        <taxon>Eukaryota</taxon>
        <taxon>Viridiplantae</taxon>
        <taxon>Streptophyta</taxon>
        <taxon>Embryophyta</taxon>
        <taxon>Tracheophyta</taxon>
        <taxon>Spermatophyta</taxon>
        <taxon>Magnoliopsida</taxon>
        <taxon>eudicotyledons</taxon>
        <taxon>Gunneridae</taxon>
        <taxon>Pentapetalae</taxon>
        <taxon>rosids</taxon>
        <taxon>fabids</taxon>
        <taxon>Fabales</taxon>
        <taxon>Fabaceae</taxon>
        <taxon>Papilionoideae</taxon>
        <taxon>50 kb inversion clade</taxon>
        <taxon>NPAAA clade</taxon>
        <taxon>indigoferoid/millettioid clade</taxon>
        <taxon>Phaseoleae</taxon>
        <taxon>Cajanus</taxon>
    </lineage>
</organism>
<sequence length="194" mass="22765">MQRLLDIEAQIIQPHQERVETINISQGKEIKEISIDTLTNNDIRQRLMNLLKEYIDVFGWSYHDMSGLDPKIVEHILPLKEEFRPIKQKLRRVKLEWSHKIKEEVQKQIDVAFLIVPHYPEWLANIVPCSIVGDLVLKKLLPSQKDRIGKWMPNCEGPYMVKRDFSRGALILTNMDGKELIHLINANVVKKYYA</sequence>
<accession>A0A151QP42</accession>
<dbReference type="InterPro" id="IPR043502">
    <property type="entry name" value="DNA/RNA_pol_sf"/>
</dbReference>
<protein>
    <submittedName>
        <fullName evidence="1">Uncharacterized protein</fullName>
    </submittedName>
</protein>
<reference evidence="1" key="1">
    <citation type="journal article" date="2012" name="Nat. Biotechnol.">
        <title>Draft genome sequence of pigeonpea (Cajanus cajan), an orphan legume crop of resource-poor farmers.</title>
        <authorList>
            <person name="Varshney R.K."/>
            <person name="Chen W."/>
            <person name="Li Y."/>
            <person name="Bharti A.K."/>
            <person name="Saxena R.K."/>
            <person name="Schlueter J.A."/>
            <person name="Donoghue M.T."/>
            <person name="Azam S."/>
            <person name="Fan G."/>
            <person name="Whaley A.M."/>
            <person name="Farmer A.D."/>
            <person name="Sheridan J."/>
            <person name="Iwata A."/>
            <person name="Tuteja R."/>
            <person name="Penmetsa R.V."/>
            <person name="Wu W."/>
            <person name="Upadhyaya H.D."/>
            <person name="Yang S.P."/>
            <person name="Shah T."/>
            <person name="Saxena K.B."/>
            <person name="Michael T."/>
            <person name="McCombie W.R."/>
            <person name="Yang B."/>
            <person name="Zhang G."/>
            <person name="Yang H."/>
            <person name="Wang J."/>
            <person name="Spillane C."/>
            <person name="Cook D.R."/>
            <person name="May G.D."/>
            <person name="Xu X."/>
            <person name="Jackson S.A."/>
        </authorList>
    </citation>
    <scope>NUCLEOTIDE SEQUENCE [LARGE SCALE GENOMIC DNA]</scope>
</reference>
<gene>
    <name evidence="1" type="ORF">KK1_047337</name>
</gene>
<name>A0A151QP42_CAJCA</name>
<dbReference type="Gramene" id="C.cajan_46295.t">
    <property type="protein sequence ID" value="C.cajan_46295.t"/>
    <property type="gene ID" value="C.cajan_46295"/>
</dbReference>
<evidence type="ECO:0000313" key="2">
    <source>
        <dbReference type="Proteomes" id="UP000075243"/>
    </source>
</evidence>